<protein>
    <submittedName>
        <fullName evidence="1">Uncharacterized protein</fullName>
    </submittedName>
</protein>
<dbReference type="EMBL" id="GEFM01006358">
    <property type="protein sequence ID" value="JAP69438.1"/>
    <property type="molecule type" value="mRNA"/>
</dbReference>
<evidence type="ECO:0000313" key="1">
    <source>
        <dbReference type="EMBL" id="JAP69438.1"/>
    </source>
</evidence>
<reference evidence="1" key="1">
    <citation type="submission" date="2016-02" db="EMBL/GenBank/DDBJ databases">
        <title>RNAseq analyses of the midgut from blood- or serum-fed Ixodes ricinus ticks.</title>
        <authorList>
            <person name="Perner J."/>
            <person name="Provaznik J."/>
            <person name="Schrenkova J."/>
            <person name="Urbanova V."/>
            <person name="Ribeiro J.M."/>
            <person name="Kopacek P."/>
        </authorList>
    </citation>
    <scope>NUCLEOTIDE SEQUENCE</scope>
    <source>
        <tissue evidence="1">Gut</tissue>
    </source>
</reference>
<dbReference type="PANTHER" id="PTHR33395:SF22">
    <property type="entry name" value="REVERSE TRANSCRIPTASE DOMAIN-CONTAINING PROTEIN"/>
    <property type="match status" value="1"/>
</dbReference>
<feature type="non-terminal residue" evidence="1">
    <location>
        <position position="124"/>
    </location>
</feature>
<organism evidence="1">
    <name type="scientific">Ixodes ricinus</name>
    <name type="common">Common tick</name>
    <name type="synonym">Acarus ricinus</name>
    <dbReference type="NCBI Taxonomy" id="34613"/>
    <lineage>
        <taxon>Eukaryota</taxon>
        <taxon>Metazoa</taxon>
        <taxon>Ecdysozoa</taxon>
        <taxon>Arthropoda</taxon>
        <taxon>Chelicerata</taxon>
        <taxon>Arachnida</taxon>
        <taxon>Acari</taxon>
        <taxon>Parasitiformes</taxon>
        <taxon>Ixodida</taxon>
        <taxon>Ixodoidea</taxon>
        <taxon>Ixodidae</taxon>
        <taxon>Ixodinae</taxon>
        <taxon>Ixodes</taxon>
    </lineage>
</organism>
<accession>A0A131XT85</accession>
<sequence length="124" mass="13702">DDCAIPSEDCAEILNTAFVKSYSSVSNMSPCSLPRCNFMPMEHFEIDPIGIVRIIDNLKLSSSANVDNINSKFLKNTSVYSSIILSKIFTQSLDLGVLPDDWKVGKVVPLHKGGDKHSPNNYRP</sequence>
<name>A0A131XT85_IXORI</name>
<dbReference type="AlphaFoldDB" id="A0A131XT85"/>
<dbReference type="PANTHER" id="PTHR33395">
    <property type="entry name" value="TRANSCRIPTASE, PUTATIVE-RELATED-RELATED"/>
    <property type="match status" value="1"/>
</dbReference>
<proteinExistence type="evidence at transcript level"/>
<feature type="non-terminal residue" evidence="1">
    <location>
        <position position="1"/>
    </location>
</feature>